<reference evidence="1 2" key="1">
    <citation type="submission" date="2018-06" db="EMBL/GenBank/DDBJ databases">
        <authorList>
            <consortium name="Pathogen Informatics"/>
            <person name="Doyle S."/>
        </authorList>
    </citation>
    <scope>NUCLEOTIDE SEQUENCE [LARGE SCALE GENOMIC DNA]</scope>
    <source>
        <strain evidence="1 2">NCTC10698</strain>
    </source>
</reference>
<evidence type="ECO:0000313" key="1">
    <source>
        <dbReference type="EMBL" id="SUY78286.1"/>
    </source>
</evidence>
<name>A0A8B4S5W0_COMTE</name>
<comment type="caution">
    <text evidence="1">The sequence shown here is derived from an EMBL/GenBank/DDBJ whole genome shotgun (WGS) entry which is preliminary data.</text>
</comment>
<proteinExistence type="predicted"/>
<keyword evidence="2" id="KW-1185">Reference proteome</keyword>
<dbReference type="AlphaFoldDB" id="A0A8B4S5W0"/>
<dbReference type="EMBL" id="UFXL01000001">
    <property type="protein sequence ID" value="SUY78286.1"/>
    <property type="molecule type" value="Genomic_DNA"/>
</dbReference>
<sequence length="190" mass="20396">MRLTVHSGQACGVVAMTTATPMRQTIPRRVRLHCAAVSSLVPRLGLSRAGLRGAARAGRWGCVAISQAPLLAQALHEVFINGLRNGAVQHGISFWREAGPLNGRGRIKKASALASGRNQRRYEVNALRALVQQTVALNFTVIFISAVHLYSSLILPCTARQQTSTPVLHGRTECLPAKKKPTGVGGWAYA</sequence>
<accession>A0A8B4S5W0</accession>
<protein>
    <submittedName>
        <fullName evidence="1">Uncharacterized protein</fullName>
    </submittedName>
</protein>
<gene>
    <name evidence="1" type="ORF">NCTC10698_03200</name>
</gene>
<organism evidence="1 2">
    <name type="scientific">Comamonas testosteroni</name>
    <name type="common">Pseudomonas testosteroni</name>
    <dbReference type="NCBI Taxonomy" id="285"/>
    <lineage>
        <taxon>Bacteria</taxon>
        <taxon>Pseudomonadati</taxon>
        <taxon>Pseudomonadota</taxon>
        <taxon>Betaproteobacteria</taxon>
        <taxon>Burkholderiales</taxon>
        <taxon>Comamonadaceae</taxon>
        <taxon>Comamonas</taxon>
    </lineage>
</organism>
<dbReference type="Proteomes" id="UP000255070">
    <property type="component" value="Unassembled WGS sequence"/>
</dbReference>
<evidence type="ECO:0000313" key="2">
    <source>
        <dbReference type="Proteomes" id="UP000255070"/>
    </source>
</evidence>